<dbReference type="Proteomes" id="UP000266552">
    <property type="component" value="Chromosome"/>
</dbReference>
<keyword evidence="2" id="KW-0964">Secreted</keyword>
<comment type="subcellular location">
    <subcellularLocation>
        <location evidence="1">Secreted</location>
    </subcellularLocation>
</comment>
<reference evidence="5 6" key="1">
    <citation type="submission" date="2018-09" db="EMBL/GenBank/DDBJ databases">
        <title>Genome Sequence of Paenibacillus lautus Strain E7593-69, Azo Dye-Degrading Bacteria, Isolated from Commercial Tattoo Inks.</title>
        <authorList>
            <person name="Nho S.W."/>
            <person name="Kim S.-J."/>
            <person name="Kweon O."/>
            <person name="Cerniglia C.E."/>
        </authorList>
    </citation>
    <scope>NUCLEOTIDE SEQUENCE [LARGE SCALE GENOMIC DNA]</scope>
    <source>
        <strain evidence="5 6">E7593-69</strain>
    </source>
</reference>
<keyword evidence="3" id="KW-0732">Signal</keyword>
<dbReference type="SUPFAM" id="SSF51126">
    <property type="entry name" value="Pectin lyase-like"/>
    <property type="match status" value="1"/>
</dbReference>
<organism evidence="5 6">
    <name type="scientific">Paenibacillus lautus</name>
    <name type="common">Bacillus lautus</name>
    <dbReference type="NCBI Taxonomy" id="1401"/>
    <lineage>
        <taxon>Bacteria</taxon>
        <taxon>Bacillati</taxon>
        <taxon>Bacillota</taxon>
        <taxon>Bacilli</taxon>
        <taxon>Bacillales</taxon>
        <taxon>Paenibacillaceae</taxon>
        <taxon>Paenibacillus</taxon>
    </lineage>
</organism>
<dbReference type="InterPro" id="IPR011459">
    <property type="entry name" value="DUF1565"/>
</dbReference>
<evidence type="ECO:0000313" key="6">
    <source>
        <dbReference type="Proteomes" id="UP000266552"/>
    </source>
</evidence>
<feature type="domain" description="DUF1565" evidence="4">
    <location>
        <begin position="71"/>
        <end position="110"/>
    </location>
</feature>
<dbReference type="AlphaFoldDB" id="A0A385TTH1"/>
<sequence>MAIIRKKMISIITGASVLILLLVITTYFMAKIFPDDAINPVTEQSESHSSGIMTAGAAGEASARDYYVSPQGKDVNPGTMNAPLASIQKAIELVKPGGSVMLLEGVYHQTVSINKSGSSDQGYISLRSAKGHTAVMDGKGVQPVENGVIHIDNASYVRVEGLEIRHYDTSSAVVTPIGIHVSGSGRNIEIIGNRVHDMGTHAGRKAGGGNAHGIAVYGNSADPLKQIAIIENELYNLKLGASEAMVINGNVDGFRVTKNLVHHNNNIGVDIIGFEGTGPNPAQDQARNGVIQENQVYNNSSYGNPAYGNDYSAAGIYVDGGKDIKIIDNDIHDNDFGIELASEHAGGSTSNVEVSLNRIYNNSAAGITLGGYDEDRGRTENCIIKENEFTENNTKHLGYGEINLAFDTRNNEMENNSIQANEDGLMITNEFIQNEGNIVDFNHYSSKNQSLWIWKGEEYDDFSTYRTQTGNDLHSKLNLEI</sequence>
<evidence type="ECO:0000313" key="5">
    <source>
        <dbReference type="EMBL" id="AYB47730.1"/>
    </source>
</evidence>
<dbReference type="SMART" id="SM00710">
    <property type="entry name" value="PbH1"/>
    <property type="match status" value="7"/>
</dbReference>
<dbReference type="KEGG" id="plw:D5F53_05845"/>
<name>A0A385TTH1_PAELA</name>
<evidence type="ECO:0000256" key="2">
    <source>
        <dbReference type="ARBA" id="ARBA00022525"/>
    </source>
</evidence>
<dbReference type="InterPro" id="IPR006626">
    <property type="entry name" value="PbH1"/>
</dbReference>
<dbReference type="PANTHER" id="PTHR40088">
    <property type="entry name" value="PECTATE LYASE (EUROFUNG)"/>
    <property type="match status" value="1"/>
</dbReference>
<dbReference type="InterPro" id="IPR052052">
    <property type="entry name" value="Polysaccharide_Lyase_9"/>
</dbReference>
<evidence type="ECO:0000256" key="1">
    <source>
        <dbReference type="ARBA" id="ARBA00004613"/>
    </source>
</evidence>
<accession>A0A385TTH1</accession>
<evidence type="ECO:0000256" key="3">
    <source>
        <dbReference type="ARBA" id="ARBA00022729"/>
    </source>
</evidence>
<dbReference type="InterPro" id="IPR011050">
    <property type="entry name" value="Pectin_lyase_fold/virulence"/>
</dbReference>
<proteinExistence type="predicted"/>
<dbReference type="EMBL" id="CP032412">
    <property type="protein sequence ID" value="AYB47730.1"/>
    <property type="molecule type" value="Genomic_DNA"/>
</dbReference>
<gene>
    <name evidence="5" type="ORF">D5F53_05845</name>
</gene>
<dbReference type="PANTHER" id="PTHR40088:SF2">
    <property type="entry name" value="SECRETED SUGAR HYDROLASE"/>
    <property type="match status" value="1"/>
</dbReference>
<dbReference type="Pfam" id="PF07602">
    <property type="entry name" value="DUF1565"/>
    <property type="match status" value="1"/>
</dbReference>
<keyword evidence="6" id="KW-1185">Reference proteome</keyword>
<dbReference type="GO" id="GO:0005576">
    <property type="term" value="C:extracellular region"/>
    <property type="evidence" value="ECO:0007669"/>
    <property type="project" value="UniProtKB-SubCell"/>
</dbReference>
<dbReference type="Gene3D" id="2.160.20.10">
    <property type="entry name" value="Single-stranded right-handed beta-helix, Pectin lyase-like"/>
    <property type="match status" value="1"/>
</dbReference>
<protein>
    <recommendedName>
        <fullName evidence="4">DUF1565 domain-containing protein</fullName>
    </recommendedName>
</protein>
<evidence type="ECO:0000259" key="4">
    <source>
        <dbReference type="Pfam" id="PF07602"/>
    </source>
</evidence>
<dbReference type="GO" id="GO:0016837">
    <property type="term" value="F:carbon-oxygen lyase activity, acting on polysaccharides"/>
    <property type="evidence" value="ECO:0007669"/>
    <property type="project" value="TreeGrafter"/>
</dbReference>
<dbReference type="InterPro" id="IPR012334">
    <property type="entry name" value="Pectin_lyas_fold"/>
</dbReference>